<dbReference type="AlphaFoldDB" id="A0A850ETM0"/>
<protein>
    <submittedName>
        <fullName evidence="1">Uncharacterized protein</fullName>
    </submittedName>
</protein>
<organism evidence="1 2">
    <name type="scientific">Paenibacillus agri</name>
    <dbReference type="NCBI Taxonomy" id="2744309"/>
    <lineage>
        <taxon>Bacteria</taxon>
        <taxon>Bacillati</taxon>
        <taxon>Bacillota</taxon>
        <taxon>Bacilli</taxon>
        <taxon>Bacillales</taxon>
        <taxon>Paenibacillaceae</taxon>
        <taxon>Paenibacillus</taxon>
    </lineage>
</organism>
<proteinExistence type="predicted"/>
<evidence type="ECO:0000313" key="2">
    <source>
        <dbReference type="Proteomes" id="UP000564806"/>
    </source>
</evidence>
<keyword evidence="2" id="KW-1185">Reference proteome</keyword>
<dbReference type="EMBL" id="JABWCS010000215">
    <property type="protein sequence ID" value="NUU62684.1"/>
    <property type="molecule type" value="Genomic_DNA"/>
</dbReference>
<dbReference type="RefSeq" id="WP_175373133.1">
    <property type="nucleotide sequence ID" value="NZ_JABWCS010000215.1"/>
</dbReference>
<reference evidence="1" key="1">
    <citation type="submission" date="2020-06" db="EMBL/GenBank/DDBJ databases">
        <title>Paenibacillus sp. nov., isolated from soil.</title>
        <authorList>
            <person name="Seo Y.L."/>
        </authorList>
    </citation>
    <scope>NUCLEOTIDE SEQUENCE [LARGE SCALE GENOMIC DNA]</scope>
    <source>
        <strain evidence="1">JW14</strain>
    </source>
</reference>
<sequence length="78" mass="8778">MSHEIKIDSSNQKYIEVETVNGVESLRVTFVEDGFTGKPCLRFNIRPHGKSPRPGPEFEIDYAPDLLSAITQLLMDAK</sequence>
<gene>
    <name evidence="1" type="ORF">HPT30_20260</name>
</gene>
<dbReference type="Proteomes" id="UP000564806">
    <property type="component" value="Unassembled WGS sequence"/>
</dbReference>
<accession>A0A850ETM0</accession>
<comment type="caution">
    <text evidence="1">The sequence shown here is derived from an EMBL/GenBank/DDBJ whole genome shotgun (WGS) entry which is preliminary data.</text>
</comment>
<evidence type="ECO:0000313" key="1">
    <source>
        <dbReference type="EMBL" id="NUU62684.1"/>
    </source>
</evidence>
<name>A0A850ETM0_9BACL</name>